<accession>A0A803K8A1</accession>
<feature type="transmembrane region" description="Helical" evidence="13">
    <location>
        <begin position="146"/>
        <end position="168"/>
    </location>
</feature>
<keyword evidence="5" id="KW-0552">Olfaction</keyword>
<evidence type="ECO:0000256" key="9">
    <source>
        <dbReference type="ARBA" id="ARBA00023157"/>
    </source>
</evidence>
<evidence type="ECO:0000256" key="3">
    <source>
        <dbReference type="ARBA" id="ARBA00022606"/>
    </source>
</evidence>
<feature type="transmembrane region" description="Helical" evidence="13">
    <location>
        <begin position="32"/>
        <end position="54"/>
    </location>
</feature>
<dbReference type="CDD" id="cd13954">
    <property type="entry name" value="7tmA_OR"/>
    <property type="match status" value="1"/>
</dbReference>
<keyword evidence="3" id="KW-0716">Sensory transduction</keyword>
<keyword evidence="4 13" id="KW-0812">Transmembrane</keyword>
<evidence type="ECO:0000256" key="12">
    <source>
        <dbReference type="ARBA" id="ARBA00023224"/>
    </source>
</evidence>
<keyword evidence="8 13" id="KW-0472">Membrane</keyword>
<feature type="transmembrane region" description="Helical" evidence="13">
    <location>
        <begin position="211"/>
        <end position="234"/>
    </location>
</feature>
<dbReference type="InterPro" id="IPR050939">
    <property type="entry name" value="Olfactory_GPCR1"/>
</dbReference>
<dbReference type="SUPFAM" id="SSF81321">
    <property type="entry name" value="Family A G protein-coupled receptor-like"/>
    <property type="match status" value="1"/>
</dbReference>
<evidence type="ECO:0000256" key="6">
    <source>
        <dbReference type="ARBA" id="ARBA00022989"/>
    </source>
</evidence>
<keyword evidence="6 13" id="KW-1133">Transmembrane helix</keyword>
<keyword evidence="12" id="KW-0807">Transducer</keyword>
<evidence type="ECO:0000256" key="4">
    <source>
        <dbReference type="ARBA" id="ARBA00022692"/>
    </source>
</evidence>
<organism evidence="15">
    <name type="scientific">Xenopus tropicalis</name>
    <name type="common">Western clawed frog</name>
    <name type="synonym">Silurana tropicalis</name>
    <dbReference type="NCBI Taxonomy" id="8364"/>
    <lineage>
        <taxon>Eukaryota</taxon>
        <taxon>Metazoa</taxon>
        <taxon>Chordata</taxon>
        <taxon>Craniata</taxon>
        <taxon>Vertebrata</taxon>
        <taxon>Euteleostomi</taxon>
        <taxon>Amphibia</taxon>
        <taxon>Batrachia</taxon>
        <taxon>Anura</taxon>
        <taxon>Pipoidea</taxon>
        <taxon>Pipidae</taxon>
        <taxon>Xenopodinae</taxon>
        <taxon>Xenopus</taxon>
        <taxon>Silurana</taxon>
    </lineage>
</organism>
<evidence type="ECO:0000256" key="10">
    <source>
        <dbReference type="ARBA" id="ARBA00023170"/>
    </source>
</evidence>
<dbReference type="InterPro" id="IPR017452">
    <property type="entry name" value="GPCR_Rhodpsn_7TM"/>
</dbReference>
<sequence length="317" mass="36612">MNETNFLQMNVENNTNEFTFIGFSSPPLMKFWLTPALLFAYGFTIIENIFLIAVVRVDKYLQTPMYFFLGHFSFLECWYTTVIIPKTLYNLITNMTTVMFSTCILQMYLFLSLGATECLLLAAMAYDRYIAICYPLHYSIMISHHLCLLLVCLSWLGGFIAAVVPVILISKIHFCSFRINHFFCDFPPMMQLSCFRRIYIELTVSFISSTVMMSSFTVILFSYIKIIITIFFIPSNRGLHKTFSTCASHLAVVSIYYASGAFMYARPNAQKTVETNKLVALFYSVITPMLNPIIYSFRNSNVLQAMRRFLHIKKIIV</sequence>
<comment type="subcellular location">
    <subcellularLocation>
        <location evidence="1">Cell membrane</location>
        <topology evidence="1">Multi-pass membrane protein</topology>
    </subcellularLocation>
</comment>
<dbReference type="AlphaFoldDB" id="A0A803K8A1"/>
<dbReference type="PROSITE" id="PS00237">
    <property type="entry name" value="G_PROTEIN_RECEP_F1_1"/>
    <property type="match status" value="1"/>
</dbReference>
<keyword evidence="11" id="KW-0325">Glycoprotein</keyword>
<dbReference type="GO" id="GO:0004984">
    <property type="term" value="F:olfactory receptor activity"/>
    <property type="evidence" value="ECO:0007669"/>
    <property type="project" value="InterPro"/>
</dbReference>
<evidence type="ECO:0000256" key="13">
    <source>
        <dbReference type="SAM" id="Phobius"/>
    </source>
</evidence>
<evidence type="ECO:0000313" key="15">
    <source>
        <dbReference type="Ensembl" id="ENSXETP00000116610"/>
    </source>
</evidence>
<dbReference type="Ensembl" id="ENSXETT00000113860">
    <property type="protein sequence ID" value="ENSXETP00000116610"/>
    <property type="gene ID" value="ENSXETG00000048513"/>
</dbReference>
<keyword evidence="9" id="KW-1015">Disulfide bond</keyword>
<proteinExistence type="predicted"/>
<feature type="transmembrane region" description="Helical" evidence="13">
    <location>
        <begin position="104"/>
        <end position="126"/>
    </location>
</feature>
<dbReference type="InterPro" id="IPR000725">
    <property type="entry name" value="Olfact_rcpt"/>
</dbReference>
<evidence type="ECO:0000259" key="14">
    <source>
        <dbReference type="PROSITE" id="PS50262"/>
    </source>
</evidence>
<feature type="domain" description="G-protein coupled receptors family 1 profile" evidence="14">
    <location>
        <begin position="47"/>
        <end position="295"/>
    </location>
</feature>
<keyword evidence="10" id="KW-0675">Receptor</keyword>
<evidence type="ECO:0000256" key="7">
    <source>
        <dbReference type="ARBA" id="ARBA00023040"/>
    </source>
</evidence>
<reference evidence="15" key="1">
    <citation type="journal article" date="2010" name="Science">
        <title>The genome of the Western clawed frog Xenopus tropicalis.</title>
        <authorList>
            <person name="Hellsten U."/>
            <person name="Harland R.M."/>
            <person name="Gilchrist M.J."/>
            <person name="Hendrix D."/>
            <person name="Jurka J."/>
            <person name="Kapitonov V."/>
            <person name="Ovcharenko I."/>
            <person name="Putnam N.H."/>
            <person name="Shu S."/>
            <person name="Taher L."/>
            <person name="Blitz I.L."/>
            <person name="Blumberg B."/>
            <person name="Dichmann D.S."/>
            <person name="Dubchak I."/>
            <person name="Amaya E."/>
            <person name="Detter J.C."/>
            <person name="Fletcher R."/>
            <person name="Gerhard D.S."/>
            <person name="Goodstein D."/>
            <person name="Graves T."/>
            <person name="Grigoriev I.V."/>
            <person name="Grimwood J."/>
            <person name="Kawashima T."/>
            <person name="Lindquist E."/>
            <person name="Lucas S.M."/>
            <person name="Mead P.E."/>
            <person name="Mitros T."/>
            <person name="Ogino H."/>
            <person name="Ohta Y."/>
            <person name="Poliakov A.V."/>
            <person name="Pollet N."/>
            <person name="Robert J."/>
            <person name="Salamov A."/>
            <person name="Sater A.K."/>
            <person name="Schmutz J."/>
            <person name="Terry A."/>
            <person name="Vize P.D."/>
            <person name="Warren W.C."/>
            <person name="Wells D."/>
            <person name="Wills A."/>
            <person name="Wilson R.K."/>
            <person name="Zimmerman L.B."/>
            <person name="Zorn A.M."/>
            <person name="Grainger R."/>
            <person name="Grammer T."/>
            <person name="Khokha M.K."/>
            <person name="Richardson P.M."/>
            <person name="Rokhsar D.S."/>
        </authorList>
    </citation>
    <scope>NUCLEOTIDE SEQUENCE [LARGE SCALE GENOMIC DNA]</scope>
    <source>
        <strain evidence="15">Nigerian</strain>
    </source>
</reference>
<keyword evidence="7" id="KW-0297">G-protein coupled receptor</keyword>
<name>A0A803K8A1_XENTR</name>
<keyword evidence="2" id="KW-1003">Cell membrane</keyword>
<dbReference type="PRINTS" id="PR00245">
    <property type="entry name" value="OLFACTORYR"/>
</dbReference>
<dbReference type="GO" id="GO:0004930">
    <property type="term" value="F:G protein-coupled receptor activity"/>
    <property type="evidence" value="ECO:0007669"/>
    <property type="project" value="UniProtKB-KW"/>
</dbReference>
<dbReference type="InterPro" id="IPR000276">
    <property type="entry name" value="GPCR_Rhodpsn"/>
</dbReference>
<dbReference type="PANTHER" id="PTHR24242:SF392">
    <property type="entry name" value="OLFACTORY RECEPTOR 6N2-LIKE"/>
    <property type="match status" value="1"/>
</dbReference>
<dbReference type="FunFam" id="1.20.1070.10:FF:000001">
    <property type="entry name" value="Olfactory receptor"/>
    <property type="match status" value="1"/>
</dbReference>
<feature type="transmembrane region" description="Helical" evidence="13">
    <location>
        <begin position="246"/>
        <end position="266"/>
    </location>
</feature>
<evidence type="ECO:0000256" key="2">
    <source>
        <dbReference type="ARBA" id="ARBA00022475"/>
    </source>
</evidence>
<dbReference type="InParanoid" id="A0A803K8A1"/>
<evidence type="ECO:0000256" key="11">
    <source>
        <dbReference type="ARBA" id="ARBA00023180"/>
    </source>
</evidence>
<dbReference type="PROSITE" id="PS50262">
    <property type="entry name" value="G_PROTEIN_RECEP_F1_2"/>
    <property type="match status" value="1"/>
</dbReference>
<dbReference type="PANTHER" id="PTHR24242">
    <property type="entry name" value="G-PROTEIN COUPLED RECEPTOR"/>
    <property type="match status" value="1"/>
</dbReference>
<protein>
    <recommendedName>
        <fullName evidence="14">G-protein coupled receptors family 1 profile domain-containing protein</fullName>
    </recommendedName>
</protein>
<dbReference type="Gene3D" id="1.20.1070.10">
    <property type="entry name" value="Rhodopsin 7-helix transmembrane proteins"/>
    <property type="match status" value="1"/>
</dbReference>
<feature type="transmembrane region" description="Helical" evidence="13">
    <location>
        <begin position="66"/>
        <end position="84"/>
    </location>
</feature>
<evidence type="ECO:0000256" key="1">
    <source>
        <dbReference type="ARBA" id="ARBA00004651"/>
    </source>
</evidence>
<dbReference type="Pfam" id="PF13853">
    <property type="entry name" value="7tm_4"/>
    <property type="match status" value="1"/>
</dbReference>
<feature type="transmembrane region" description="Helical" evidence="13">
    <location>
        <begin position="278"/>
        <end position="297"/>
    </location>
</feature>
<evidence type="ECO:0000256" key="5">
    <source>
        <dbReference type="ARBA" id="ARBA00022725"/>
    </source>
</evidence>
<evidence type="ECO:0000256" key="8">
    <source>
        <dbReference type="ARBA" id="ARBA00023136"/>
    </source>
</evidence>
<dbReference type="GO" id="GO:0005886">
    <property type="term" value="C:plasma membrane"/>
    <property type="evidence" value="ECO:0007669"/>
    <property type="project" value="UniProtKB-SubCell"/>
</dbReference>
<dbReference type="GeneTree" id="ENSGT01150000286948"/>
<reference evidence="15" key="2">
    <citation type="submission" date="2021-03" db="UniProtKB">
        <authorList>
            <consortium name="Ensembl"/>
        </authorList>
    </citation>
    <scope>IDENTIFICATION</scope>
</reference>